<keyword evidence="2" id="KW-1185">Reference proteome</keyword>
<gene>
    <name evidence="1" type="ORF">RJT34_24858</name>
</gene>
<dbReference type="AlphaFoldDB" id="A0AAN9FNZ2"/>
<accession>A0AAN9FNZ2</accession>
<evidence type="ECO:0000313" key="1">
    <source>
        <dbReference type="EMBL" id="KAK7279800.1"/>
    </source>
</evidence>
<name>A0AAN9FNZ2_CLITE</name>
<reference evidence="1 2" key="1">
    <citation type="submission" date="2024-01" db="EMBL/GenBank/DDBJ databases">
        <title>The genomes of 5 underutilized Papilionoideae crops provide insights into root nodulation and disease resistance.</title>
        <authorList>
            <person name="Yuan L."/>
        </authorList>
    </citation>
    <scope>NUCLEOTIDE SEQUENCE [LARGE SCALE GENOMIC DNA]</scope>
    <source>
        <strain evidence="1">LY-2023</strain>
        <tissue evidence="1">Leaf</tissue>
    </source>
</reference>
<dbReference type="EMBL" id="JAYKXN010000006">
    <property type="protein sequence ID" value="KAK7279800.1"/>
    <property type="molecule type" value="Genomic_DNA"/>
</dbReference>
<comment type="caution">
    <text evidence="1">The sequence shown here is derived from an EMBL/GenBank/DDBJ whole genome shotgun (WGS) entry which is preliminary data.</text>
</comment>
<organism evidence="1 2">
    <name type="scientific">Clitoria ternatea</name>
    <name type="common">Butterfly pea</name>
    <dbReference type="NCBI Taxonomy" id="43366"/>
    <lineage>
        <taxon>Eukaryota</taxon>
        <taxon>Viridiplantae</taxon>
        <taxon>Streptophyta</taxon>
        <taxon>Embryophyta</taxon>
        <taxon>Tracheophyta</taxon>
        <taxon>Spermatophyta</taxon>
        <taxon>Magnoliopsida</taxon>
        <taxon>eudicotyledons</taxon>
        <taxon>Gunneridae</taxon>
        <taxon>Pentapetalae</taxon>
        <taxon>rosids</taxon>
        <taxon>fabids</taxon>
        <taxon>Fabales</taxon>
        <taxon>Fabaceae</taxon>
        <taxon>Papilionoideae</taxon>
        <taxon>50 kb inversion clade</taxon>
        <taxon>NPAAA clade</taxon>
        <taxon>indigoferoid/millettioid clade</taxon>
        <taxon>Phaseoleae</taxon>
        <taxon>Clitoria</taxon>
    </lineage>
</organism>
<evidence type="ECO:0000313" key="2">
    <source>
        <dbReference type="Proteomes" id="UP001359559"/>
    </source>
</evidence>
<protein>
    <submittedName>
        <fullName evidence="1">Uncharacterized protein</fullName>
    </submittedName>
</protein>
<sequence>MERGPGIVTLNAPAINIGGRDIAALKPYNLQSSSSALDLIRKKLQDSGTPVASSSIPVIKLPSGAKKIVFAILARMLQVDPPSKAVKVVVSKRVPLVGEELIAYEEEQNRIK</sequence>
<proteinExistence type="predicted"/>
<dbReference type="Proteomes" id="UP001359559">
    <property type="component" value="Unassembled WGS sequence"/>
</dbReference>